<feature type="signal peptide" evidence="1">
    <location>
        <begin position="1"/>
        <end position="20"/>
    </location>
</feature>
<dbReference type="AlphaFoldDB" id="A0A8H5XY17"/>
<proteinExistence type="predicted"/>
<organism evidence="2 3">
    <name type="scientific">Fusarium mundagurra</name>
    <dbReference type="NCBI Taxonomy" id="1567541"/>
    <lineage>
        <taxon>Eukaryota</taxon>
        <taxon>Fungi</taxon>
        <taxon>Dikarya</taxon>
        <taxon>Ascomycota</taxon>
        <taxon>Pezizomycotina</taxon>
        <taxon>Sordariomycetes</taxon>
        <taxon>Hypocreomycetidae</taxon>
        <taxon>Hypocreales</taxon>
        <taxon>Nectriaceae</taxon>
        <taxon>Fusarium</taxon>
        <taxon>Fusarium fujikuroi species complex</taxon>
    </lineage>
</organism>
<evidence type="ECO:0000313" key="3">
    <source>
        <dbReference type="Proteomes" id="UP000544331"/>
    </source>
</evidence>
<comment type="caution">
    <text evidence="2">The sequence shown here is derived from an EMBL/GenBank/DDBJ whole genome shotgun (WGS) entry which is preliminary data.</text>
</comment>
<evidence type="ECO:0000256" key="1">
    <source>
        <dbReference type="SAM" id="SignalP"/>
    </source>
</evidence>
<name>A0A8H5XY17_9HYPO</name>
<keyword evidence="1" id="KW-0732">Signal</keyword>
<dbReference type="EMBL" id="JAAOAN010000651">
    <property type="protein sequence ID" value="KAF5701929.1"/>
    <property type="molecule type" value="Genomic_DNA"/>
</dbReference>
<dbReference type="OrthoDB" id="3257981at2759"/>
<reference evidence="2 3" key="1">
    <citation type="submission" date="2020-05" db="EMBL/GenBank/DDBJ databases">
        <title>Identification and distribution of gene clusters putatively required for synthesis of sphingolipid metabolism inhibitors in phylogenetically diverse species of the filamentous fungus Fusarium.</title>
        <authorList>
            <person name="Kim H.-S."/>
            <person name="Busman M."/>
            <person name="Brown D.W."/>
            <person name="Divon H."/>
            <person name="Uhlig S."/>
            <person name="Proctor R.H."/>
        </authorList>
    </citation>
    <scope>NUCLEOTIDE SEQUENCE [LARGE SCALE GENOMIC DNA]</scope>
    <source>
        <strain evidence="2 3">NRRL 66235</strain>
    </source>
</reference>
<protein>
    <submittedName>
        <fullName evidence="2">dUTPase</fullName>
    </submittedName>
</protein>
<evidence type="ECO:0000313" key="2">
    <source>
        <dbReference type="EMBL" id="KAF5701929.1"/>
    </source>
</evidence>
<keyword evidence="3" id="KW-1185">Reference proteome</keyword>
<sequence length="495" mass="54236">MTFSPRHLLSISLLLPFVITSPVPSIGHDDSETGFSLLNDRQLSWSQATCSVKEITDASYRPDLRWNAVDTRSAWSAVANSWNSKAPGENQNTLPFPMAVSNFFHGPEHMNCQDVGDGTCNTMIQCDDTSFPAGYLILNSFVSIHQIHQNRYNGLDSAMNQMQSSMGKFTETFAPQLTDSAAVMREILSSFAFAIGLGSAYSWNTVIKTAKIFDNDDWRGVAKDAFNSAITLSITMARDHLPTASDLQNDLTEAMGKFIGKWMEAEANYVNKIFSGAVGILSDLYGLIQDGMQGAVPTGTDLATLKNEAQKIVYTKMIPAAWKVAPGDYSPFILVSDNPCSSQAEGDLAGHIDDTVAAQTHVCYDNKIFYVVTPQWTNNRGRLVDWKLNSLPGGTYDNLSNGNWGGVTLDDIVISSWDGYKLNGNKNGYQLPEISDAIDGNGNVGNLIFEAGVRTPGFSTMPICDVNTLMQNLKNCNRNYDGFPCRKLQYANSCN</sequence>
<accession>A0A8H5XY17</accession>
<gene>
    <name evidence="2" type="ORF">FMUND_13700</name>
</gene>
<feature type="chain" id="PRO_5034905420" evidence="1">
    <location>
        <begin position="21"/>
        <end position="495"/>
    </location>
</feature>
<dbReference type="Proteomes" id="UP000544331">
    <property type="component" value="Unassembled WGS sequence"/>
</dbReference>